<protein>
    <submittedName>
        <fullName evidence="6">LuxR family maltose regulon positive regulatory protein</fullName>
    </submittedName>
</protein>
<comment type="caution">
    <text evidence="6">The sequence shown here is derived from an EMBL/GenBank/DDBJ whole genome shotgun (WGS) entry which is preliminary data.</text>
</comment>
<evidence type="ECO:0000256" key="4">
    <source>
        <dbReference type="SAM" id="MobiDB-lite"/>
    </source>
</evidence>
<evidence type="ECO:0000259" key="5">
    <source>
        <dbReference type="PROSITE" id="PS50043"/>
    </source>
</evidence>
<dbReference type="PANTHER" id="PTHR44688:SF16">
    <property type="entry name" value="DNA-BINDING TRANSCRIPTIONAL ACTIVATOR DEVR_DOSR"/>
    <property type="match status" value="1"/>
</dbReference>
<dbReference type="PANTHER" id="PTHR44688">
    <property type="entry name" value="DNA-BINDING TRANSCRIPTIONAL ACTIVATOR DEVR_DOSR"/>
    <property type="match status" value="1"/>
</dbReference>
<evidence type="ECO:0000313" key="6">
    <source>
        <dbReference type="EMBL" id="REF94125.1"/>
    </source>
</evidence>
<dbReference type="Pfam" id="PF17874">
    <property type="entry name" value="TPR_MalT"/>
    <property type="match status" value="1"/>
</dbReference>
<dbReference type="Gene3D" id="1.10.10.10">
    <property type="entry name" value="Winged helix-like DNA-binding domain superfamily/Winged helix DNA-binding domain"/>
    <property type="match status" value="1"/>
</dbReference>
<dbReference type="OrthoDB" id="134985at2"/>
<dbReference type="EMBL" id="QUMQ01000001">
    <property type="protein sequence ID" value="REF94125.1"/>
    <property type="molecule type" value="Genomic_DNA"/>
</dbReference>
<dbReference type="InterPro" id="IPR011990">
    <property type="entry name" value="TPR-like_helical_dom_sf"/>
</dbReference>
<proteinExistence type="predicted"/>
<organism evidence="6 7">
    <name type="scientific">Asanoa ferruginea</name>
    <dbReference type="NCBI Taxonomy" id="53367"/>
    <lineage>
        <taxon>Bacteria</taxon>
        <taxon>Bacillati</taxon>
        <taxon>Actinomycetota</taxon>
        <taxon>Actinomycetes</taxon>
        <taxon>Micromonosporales</taxon>
        <taxon>Micromonosporaceae</taxon>
        <taxon>Asanoa</taxon>
    </lineage>
</organism>
<gene>
    <name evidence="6" type="ORF">DFJ67_0035</name>
</gene>
<dbReference type="InterPro" id="IPR000792">
    <property type="entry name" value="Tscrpt_reg_LuxR_C"/>
</dbReference>
<dbReference type="CDD" id="cd06170">
    <property type="entry name" value="LuxR_C_like"/>
    <property type="match status" value="1"/>
</dbReference>
<dbReference type="InterPro" id="IPR059106">
    <property type="entry name" value="WHD_MalT"/>
</dbReference>
<keyword evidence="7" id="KW-1185">Reference proteome</keyword>
<dbReference type="InterPro" id="IPR027417">
    <property type="entry name" value="P-loop_NTPase"/>
</dbReference>
<reference evidence="6 7" key="1">
    <citation type="submission" date="2018-08" db="EMBL/GenBank/DDBJ databases">
        <title>Sequencing the genomes of 1000 actinobacteria strains.</title>
        <authorList>
            <person name="Klenk H.-P."/>
        </authorList>
    </citation>
    <scope>NUCLEOTIDE SEQUENCE [LARGE SCALE GENOMIC DNA]</scope>
    <source>
        <strain evidence="6 7">DSM 44099</strain>
    </source>
</reference>
<dbReference type="AlphaFoldDB" id="A0A3D9ZA15"/>
<dbReference type="GO" id="GO:0003677">
    <property type="term" value="F:DNA binding"/>
    <property type="evidence" value="ECO:0007669"/>
    <property type="project" value="UniProtKB-KW"/>
</dbReference>
<dbReference type="Pfam" id="PF00196">
    <property type="entry name" value="GerE"/>
    <property type="match status" value="1"/>
</dbReference>
<evidence type="ECO:0000256" key="1">
    <source>
        <dbReference type="ARBA" id="ARBA00023015"/>
    </source>
</evidence>
<evidence type="ECO:0000313" key="7">
    <source>
        <dbReference type="Proteomes" id="UP000256913"/>
    </source>
</evidence>
<dbReference type="PRINTS" id="PR00038">
    <property type="entry name" value="HTHLUXR"/>
</dbReference>
<dbReference type="SUPFAM" id="SSF46894">
    <property type="entry name" value="C-terminal effector domain of the bipartite response regulators"/>
    <property type="match status" value="1"/>
</dbReference>
<accession>A0A3D9ZA15</accession>
<dbReference type="Gene3D" id="1.25.40.10">
    <property type="entry name" value="Tetratricopeptide repeat domain"/>
    <property type="match status" value="1"/>
</dbReference>
<dbReference type="InterPro" id="IPR041664">
    <property type="entry name" value="AAA_16"/>
</dbReference>
<dbReference type="GO" id="GO:0006355">
    <property type="term" value="P:regulation of DNA-templated transcription"/>
    <property type="evidence" value="ECO:0007669"/>
    <property type="project" value="InterPro"/>
</dbReference>
<evidence type="ECO:0000256" key="3">
    <source>
        <dbReference type="ARBA" id="ARBA00023163"/>
    </source>
</evidence>
<evidence type="ECO:0000256" key="2">
    <source>
        <dbReference type="ARBA" id="ARBA00023125"/>
    </source>
</evidence>
<keyword evidence="3" id="KW-0804">Transcription</keyword>
<dbReference type="Proteomes" id="UP000256913">
    <property type="component" value="Unassembled WGS sequence"/>
</dbReference>
<keyword evidence="2" id="KW-0238">DNA-binding</keyword>
<dbReference type="Pfam" id="PF25873">
    <property type="entry name" value="WHD_MalT"/>
    <property type="match status" value="1"/>
</dbReference>
<dbReference type="SUPFAM" id="SSF48452">
    <property type="entry name" value="TPR-like"/>
    <property type="match status" value="1"/>
</dbReference>
<dbReference type="RefSeq" id="WP_116065994.1">
    <property type="nucleotide sequence ID" value="NZ_BONB01000076.1"/>
</dbReference>
<dbReference type="SMART" id="SM00421">
    <property type="entry name" value="HTH_LUXR"/>
    <property type="match status" value="1"/>
</dbReference>
<dbReference type="InterPro" id="IPR036388">
    <property type="entry name" value="WH-like_DNA-bd_sf"/>
</dbReference>
<dbReference type="PROSITE" id="PS50043">
    <property type="entry name" value="HTH_LUXR_2"/>
    <property type="match status" value="1"/>
</dbReference>
<dbReference type="InterPro" id="IPR016032">
    <property type="entry name" value="Sig_transdc_resp-reg_C-effctor"/>
</dbReference>
<feature type="domain" description="HTH luxR-type" evidence="5">
    <location>
        <begin position="765"/>
        <end position="830"/>
    </location>
</feature>
<sequence>MVLLLAKLAPPPRPAYFLERPHLRKALDHGAARTLTLLIAPAGWGKTTLLRSWARTLAGELGTPAWLSVEPGDRGSQFRAYLHAALRTACPGAVAGVPAPGAVSARTYFEHLAAGLSRLSRPIILILDDLQEADEEALAGLEFAVGHASGKLHLVAGTQVEPTQMLQRWRLSGDLTELRVRELALTRDETAELLRMHGAAVATDAVDDVWAHTEGWPAGVRLIALDLLDRPGPADSAGEVAGAPNAAVDYLVTEVLEKRLSSIREALLRSSVTDQLSGGLIDALTGRTDGAAVLADLNRSDTYVVPTGATPTTHRFHRMFRDVLRAELARRHPDLLVPLHRRAAAWFAASGMPRPALRHALHAGDRDAAVDLVQRCWPWLGAAEHPGETDAWVPVPTAAPDDDPALALAYAADRLDQDEPGLGDDALMAVADRCPPLRQAVDAFQMFRAQRSGDPVAVYAAAGWLLDQMDSAGEPHGPGADAVAAVALTARGAAQLELGSVADAEEDLSSGWSAAEQAGLHCQQMICASRLALVRAERGELSAAHHAAEAVRRLAPCPGQAPTVHCAHAHLALAIVDAQRDLVPDALAHLDVAARAGELLPPPDIAAPAARLRGQLHDSAAIHAARRRPPGYRQSGPGDDQREPGSAVNAARAHLDDGDPTRALELLPTWESSPDGALGLGLRLEAGVVAALAHRASGHRREAARLLESLLRMAEPDGYRRVFTRAGPPLRDLLLDHLDSGTAYWTTVHSLIGAMGVPARPPAPRPAISVPLTDRELTVLRYLQSILSNGEIAAEMTVSVNTVKTHVRSIYRKLDTNHRREAVRRARELHLL</sequence>
<dbReference type="Pfam" id="PF13191">
    <property type="entry name" value="AAA_16"/>
    <property type="match status" value="1"/>
</dbReference>
<dbReference type="SUPFAM" id="SSF52540">
    <property type="entry name" value="P-loop containing nucleoside triphosphate hydrolases"/>
    <property type="match status" value="1"/>
</dbReference>
<dbReference type="InterPro" id="IPR041617">
    <property type="entry name" value="TPR_MalT"/>
</dbReference>
<name>A0A3D9ZA15_9ACTN</name>
<keyword evidence="1" id="KW-0805">Transcription regulation</keyword>
<feature type="region of interest" description="Disordered" evidence="4">
    <location>
        <begin position="622"/>
        <end position="657"/>
    </location>
</feature>
<dbReference type="Gene3D" id="3.40.50.300">
    <property type="entry name" value="P-loop containing nucleotide triphosphate hydrolases"/>
    <property type="match status" value="1"/>
</dbReference>